<proteinExistence type="predicted"/>
<dbReference type="AlphaFoldDB" id="A0A6A6I4G4"/>
<dbReference type="OrthoDB" id="4358740at2759"/>
<dbReference type="RefSeq" id="XP_033680113.1">
    <property type="nucleotide sequence ID" value="XM_033831138.1"/>
</dbReference>
<accession>A0A6A6I4G4</accession>
<dbReference type="GeneID" id="54584468"/>
<dbReference type="Proteomes" id="UP000800094">
    <property type="component" value="Unassembled WGS sequence"/>
</dbReference>
<evidence type="ECO:0000313" key="2">
    <source>
        <dbReference type="EMBL" id="KAF2245109.1"/>
    </source>
</evidence>
<name>A0A6A6I4G4_9PLEO</name>
<organism evidence="2 3">
    <name type="scientific">Trematosphaeria pertusa</name>
    <dbReference type="NCBI Taxonomy" id="390896"/>
    <lineage>
        <taxon>Eukaryota</taxon>
        <taxon>Fungi</taxon>
        <taxon>Dikarya</taxon>
        <taxon>Ascomycota</taxon>
        <taxon>Pezizomycotina</taxon>
        <taxon>Dothideomycetes</taxon>
        <taxon>Pleosporomycetidae</taxon>
        <taxon>Pleosporales</taxon>
        <taxon>Massarineae</taxon>
        <taxon>Trematosphaeriaceae</taxon>
        <taxon>Trematosphaeria</taxon>
    </lineage>
</organism>
<evidence type="ECO:0000313" key="3">
    <source>
        <dbReference type="Proteomes" id="UP000800094"/>
    </source>
</evidence>
<sequence>MELQAVPLSKPVIDILQARKPTRVAVFLRRKSPLYPNPYDEVVQKACSTLGWQQLTILVFDIFHDEYDVSTAHRVVKLLVILVDYGKRLSYVRMGSLDLQEHVNVHVAKQHNYNGWDGKPPFFEDQTGPVPPKYYNPRDTSML</sequence>
<feature type="region of interest" description="Disordered" evidence="1">
    <location>
        <begin position="124"/>
        <end position="143"/>
    </location>
</feature>
<reference evidence="2" key="1">
    <citation type="journal article" date="2020" name="Stud. Mycol.">
        <title>101 Dothideomycetes genomes: a test case for predicting lifestyles and emergence of pathogens.</title>
        <authorList>
            <person name="Haridas S."/>
            <person name="Albert R."/>
            <person name="Binder M."/>
            <person name="Bloem J."/>
            <person name="Labutti K."/>
            <person name="Salamov A."/>
            <person name="Andreopoulos B."/>
            <person name="Baker S."/>
            <person name="Barry K."/>
            <person name="Bills G."/>
            <person name="Bluhm B."/>
            <person name="Cannon C."/>
            <person name="Castanera R."/>
            <person name="Culley D."/>
            <person name="Daum C."/>
            <person name="Ezra D."/>
            <person name="Gonzalez J."/>
            <person name="Henrissat B."/>
            <person name="Kuo A."/>
            <person name="Liang C."/>
            <person name="Lipzen A."/>
            <person name="Lutzoni F."/>
            <person name="Magnuson J."/>
            <person name="Mondo S."/>
            <person name="Nolan M."/>
            <person name="Ohm R."/>
            <person name="Pangilinan J."/>
            <person name="Park H.-J."/>
            <person name="Ramirez L."/>
            <person name="Alfaro M."/>
            <person name="Sun H."/>
            <person name="Tritt A."/>
            <person name="Yoshinaga Y."/>
            <person name="Zwiers L.-H."/>
            <person name="Turgeon B."/>
            <person name="Goodwin S."/>
            <person name="Spatafora J."/>
            <person name="Crous P."/>
            <person name="Grigoriev I."/>
        </authorList>
    </citation>
    <scope>NUCLEOTIDE SEQUENCE</scope>
    <source>
        <strain evidence="2">CBS 122368</strain>
    </source>
</reference>
<gene>
    <name evidence="2" type="ORF">BU26DRAFT_533216</name>
</gene>
<evidence type="ECO:0000256" key="1">
    <source>
        <dbReference type="SAM" id="MobiDB-lite"/>
    </source>
</evidence>
<protein>
    <submittedName>
        <fullName evidence="2">Uncharacterized protein</fullName>
    </submittedName>
</protein>
<dbReference type="EMBL" id="ML987201">
    <property type="protein sequence ID" value="KAF2245109.1"/>
    <property type="molecule type" value="Genomic_DNA"/>
</dbReference>
<keyword evidence="3" id="KW-1185">Reference proteome</keyword>